<feature type="chain" id="PRO_5025579779" description="DUF7707 domain-containing protein" evidence="2">
    <location>
        <begin position="20"/>
        <end position="206"/>
    </location>
</feature>
<feature type="domain" description="DUF7707" evidence="3">
    <location>
        <begin position="34"/>
        <end position="135"/>
    </location>
</feature>
<dbReference type="AlphaFoldDB" id="A0A6A5XSI6"/>
<feature type="region of interest" description="Disordered" evidence="1">
    <location>
        <begin position="135"/>
        <end position="175"/>
    </location>
</feature>
<feature type="signal peptide" evidence="2">
    <location>
        <begin position="1"/>
        <end position="19"/>
    </location>
</feature>
<gene>
    <name evidence="4" type="ORF">BU24DRAFT_422170</name>
</gene>
<evidence type="ECO:0000313" key="4">
    <source>
        <dbReference type="EMBL" id="KAF2015866.1"/>
    </source>
</evidence>
<organism evidence="4 5">
    <name type="scientific">Aaosphaeria arxii CBS 175.79</name>
    <dbReference type="NCBI Taxonomy" id="1450172"/>
    <lineage>
        <taxon>Eukaryota</taxon>
        <taxon>Fungi</taxon>
        <taxon>Dikarya</taxon>
        <taxon>Ascomycota</taxon>
        <taxon>Pezizomycotina</taxon>
        <taxon>Dothideomycetes</taxon>
        <taxon>Pleosporomycetidae</taxon>
        <taxon>Pleosporales</taxon>
        <taxon>Pleosporales incertae sedis</taxon>
        <taxon>Aaosphaeria</taxon>
    </lineage>
</organism>
<accession>A0A6A5XSI6</accession>
<dbReference type="OrthoDB" id="2121879at2759"/>
<evidence type="ECO:0000256" key="1">
    <source>
        <dbReference type="SAM" id="MobiDB-lite"/>
    </source>
</evidence>
<dbReference type="EMBL" id="ML978069">
    <property type="protein sequence ID" value="KAF2015866.1"/>
    <property type="molecule type" value="Genomic_DNA"/>
</dbReference>
<evidence type="ECO:0000259" key="3">
    <source>
        <dbReference type="Pfam" id="PF24808"/>
    </source>
</evidence>
<dbReference type="GeneID" id="54285320"/>
<dbReference type="Proteomes" id="UP000799778">
    <property type="component" value="Unassembled WGS sequence"/>
</dbReference>
<dbReference type="Pfam" id="PF24808">
    <property type="entry name" value="DUF7707"/>
    <property type="match status" value="1"/>
</dbReference>
<sequence>MRYSSVFVAVSALASFAVAQNETSQLPPTIQPCCTVDPQLISSTNKTNWCLAERNTCREACDNQVAAGGNTCDNNSLEFECKCRNGTDLDMKQYEQSVPGQMCRFWYDQCVAATNEDLDQQKACEAARDANCGTQLTNGDTTSSSASSSEPTSSPTSTGGSSESATSAGAVPATSSPGLAPALAYAREYSTPLMAGGLVALFGFAL</sequence>
<dbReference type="PANTHER" id="PTHR38118">
    <property type="entry name" value="ANCHORED CELL WALL PROTEIN 11-RELATED"/>
    <property type="match status" value="1"/>
</dbReference>
<evidence type="ECO:0000256" key="2">
    <source>
        <dbReference type="SAM" id="SignalP"/>
    </source>
</evidence>
<proteinExistence type="predicted"/>
<dbReference type="RefSeq" id="XP_033384205.1">
    <property type="nucleotide sequence ID" value="XM_033527923.1"/>
</dbReference>
<keyword evidence="5" id="KW-1185">Reference proteome</keyword>
<dbReference type="InterPro" id="IPR056124">
    <property type="entry name" value="DUF7707"/>
</dbReference>
<keyword evidence="2" id="KW-0732">Signal</keyword>
<protein>
    <recommendedName>
        <fullName evidence="3">DUF7707 domain-containing protein</fullName>
    </recommendedName>
</protein>
<name>A0A6A5XSI6_9PLEO</name>
<evidence type="ECO:0000313" key="5">
    <source>
        <dbReference type="Proteomes" id="UP000799778"/>
    </source>
</evidence>
<reference evidence="4" key="1">
    <citation type="journal article" date="2020" name="Stud. Mycol.">
        <title>101 Dothideomycetes genomes: a test case for predicting lifestyles and emergence of pathogens.</title>
        <authorList>
            <person name="Haridas S."/>
            <person name="Albert R."/>
            <person name="Binder M."/>
            <person name="Bloem J."/>
            <person name="Labutti K."/>
            <person name="Salamov A."/>
            <person name="Andreopoulos B."/>
            <person name="Baker S."/>
            <person name="Barry K."/>
            <person name="Bills G."/>
            <person name="Bluhm B."/>
            <person name="Cannon C."/>
            <person name="Castanera R."/>
            <person name="Culley D."/>
            <person name="Daum C."/>
            <person name="Ezra D."/>
            <person name="Gonzalez J."/>
            <person name="Henrissat B."/>
            <person name="Kuo A."/>
            <person name="Liang C."/>
            <person name="Lipzen A."/>
            <person name="Lutzoni F."/>
            <person name="Magnuson J."/>
            <person name="Mondo S."/>
            <person name="Nolan M."/>
            <person name="Ohm R."/>
            <person name="Pangilinan J."/>
            <person name="Park H.-J."/>
            <person name="Ramirez L."/>
            <person name="Alfaro M."/>
            <person name="Sun H."/>
            <person name="Tritt A."/>
            <person name="Yoshinaga Y."/>
            <person name="Zwiers L.-H."/>
            <person name="Turgeon B."/>
            <person name="Goodwin S."/>
            <person name="Spatafora J."/>
            <person name="Crous P."/>
            <person name="Grigoriev I."/>
        </authorList>
    </citation>
    <scope>NUCLEOTIDE SEQUENCE</scope>
    <source>
        <strain evidence="4">CBS 175.79</strain>
    </source>
</reference>
<dbReference type="PANTHER" id="PTHR38118:SF2">
    <property type="entry name" value="CDP-ALCOHOL PHOSPHATIDYLTRANSFERASE PROTEIN"/>
    <property type="match status" value="1"/>
</dbReference>
<feature type="compositionally biased region" description="Low complexity" evidence="1">
    <location>
        <begin position="141"/>
        <end position="167"/>
    </location>
</feature>